<dbReference type="VEuPathDB" id="FungiDB:PV10_02109"/>
<comment type="subcellular location">
    <subcellularLocation>
        <location evidence="1">Membrane</location>
        <topology evidence="1">Multi-pass membrane protein</topology>
    </subcellularLocation>
</comment>
<dbReference type="OrthoDB" id="10262656at2759"/>
<feature type="domain" description="Major facilitator superfamily (MFS) profile" evidence="8">
    <location>
        <begin position="660"/>
        <end position="1166"/>
    </location>
</feature>
<dbReference type="PROSITE" id="PS50850">
    <property type="entry name" value="MFS"/>
    <property type="match status" value="1"/>
</dbReference>
<dbReference type="Pfam" id="PF07690">
    <property type="entry name" value="MFS_1"/>
    <property type="match status" value="1"/>
</dbReference>
<organism evidence="9 10">
    <name type="scientific">Exophiala mesophila</name>
    <name type="common">Black yeast-like fungus</name>
    <dbReference type="NCBI Taxonomy" id="212818"/>
    <lineage>
        <taxon>Eukaryota</taxon>
        <taxon>Fungi</taxon>
        <taxon>Dikarya</taxon>
        <taxon>Ascomycota</taxon>
        <taxon>Pezizomycotina</taxon>
        <taxon>Eurotiomycetes</taxon>
        <taxon>Chaetothyriomycetidae</taxon>
        <taxon>Chaetothyriales</taxon>
        <taxon>Herpotrichiellaceae</taxon>
        <taxon>Exophiala</taxon>
    </lineage>
</organism>
<feature type="transmembrane region" description="Helical" evidence="7">
    <location>
        <begin position="702"/>
        <end position="722"/>
    </location>
</feature>
<feature type="region of interest" description="Disordered" evidence="6">
    <location>
        <begin position="560"/>
        <end position="634"/>
    </location>
</feature>
<dbReference type="GO" id="GO:0016020">
    <property type="term" value="C:membrane"/>
    <property type="evidence" value="ECO:0007669"/>
    <property type="project" value="UniProtKB-SubCell"/>
</dbReference>
<keyword evidence="5 7" id="KW-0472">Membrane</keyword>
<name>A0A438N904_EXOME</name>
<comment type="caution">
    <text evidence="9">The sequence shown here is derived from an EMBL/GenBank/DDBJ whole genome shotgun (WGS) entry which is preliminary data.</text>
</comment>
<keyword evidence="2" id="KW-0813">Transport</keyword>
<dbReference type="PANTHER" id="PTHR23504:SF6">
    <property type="entry name" value="MULTIDRUG TRANSPORTER, PUTATIVE (AFU_ORTHOLOGUE AFUA_4G08740)-RELATED"/>
    <property type="match status" value="1"/>
</dbReference>
<evidence type="ECO:0000313" key="9">
    <source>
        <dbReference type="EMBL" id="RVX72266.1"/>
    </source>
</evidence>
<dbReference type="GO" id="GO:0022857">
    <property type="term" value="F:transmembrane transporter activity"/>
    <property type="evidence" value="ECO:0007669"/>
    <property type="project" value="InterPro"/>
</dbReference>
<feature type="transmembrane region" description="Helical" evidence="7">
    <location>
        <begin position="1010"/>
        <end position="1030"/>
    </location>
</feature>
<evidence type="ECO:0000256" key="4">
    <source>
        <dbReference type="ARBA" id="ARBA00022989"/>
    </source>
</evidence>
<feature type="compositionally biased region" description="Polar residues" evidence="6">
    <location>
        <begin position="616"/>
        <end position="625"/>
    </location>
</feature>
<reference evidence="9 10" key="1">
    <citation type="submission" date="2017-03" db="EMBL/GenBank/DDBJ databases">
        <title>Genomes of endolithic fungi from Antarctica.</title>
        <authorList>
            <person name="Coleine C."/>
            <person name="Masonjones S."/>
            <person name="Stajich J.E."/>
        </authorList>
    </citation>
    <scope>NUCLEOTIDE SEQUENCE [LARGE SCALE GENOMIC DNA]</scope>
    <source>
        <strain evidence="9 10">CCFEE 6314</strain>
    </source>
</reference>
<dbReference type="SUPFAM" id="SSF103473">
    <property type="entry name" value="MFS general substrate transporter"/>
    <property type="match status" value="1"/>
</dbReference>
<evidence type="ECO:0000256" key="6">
    <source>
        <dbReference type="SAM" id="MobiDB-lite"/>
    </source>
</evidence>
<feature type="transmembrane region" description="Helical" evidence="7">
    <location>
        <begin position="1042"/>
        <end position="1062"/>
    </location>
</feature>
<dbReference type="PRINTS" id="PR01035">
    <property type="entry name" value="TCRTETA"/>
</dbReference>
<feature type="transmembrane region" description="Helical" evidence="7">
    <location>
        <begin position="759"/>
        <end position="779"/>
    </location>
</feature>
<evidence type="ECO:0000256" key="2">
    <source>
        <dbReference type="ARBA" id="ARBA00022448"/>
    </source>
</evidence>
<dbReference type="InterPro" id="IPR020846">
    <property type="entry name" value="MFS_dom"/>
</dbReference>
<dbReference type="InterPro" id="IPR011701">
    <property type="entry name" value="MFS"/>
</dbReference>
<accession>A0A438N904</accession>
<feature type="transmembrane region" description="Helical" evidence="7">
    <location>
        <begin position="845"/>
        <end position="867"/>
    </location>
</feature>
<keyword evidence="4 7" id="KW-1133">Transmembrane helix</keyword>
<evidence type="ECO:0000256" key="3">
    <source>
        <dbReference type="ARBA" id="ARBA00022692"/>
    </source>
</evidence>
<protein>
    <recommendedName>
        <fullName evidence="8">Major facilitator superfamily (MFS) profile domain-containing protein</fullName>
    </recommendedName>
</protein>
<dbReference type="Proteomes" id="UP000288859">
    <property type="component" value="Unassembled WGS sequence"/>
</dbReference>
<dbReference type="CDD" id="cd17330">
    <property type="entry name" value="MFS_SLC46_TetA_like"/>
    <property type="match status" value="1"/>
</dbReference>
<evidence type="ECO:0000256" key="5">
    <source>
        <dbReference type="ARBA" id="ARBA00023136"/>
    </source>
</evidence>
<dbReference type="EMBL" id="NAJM01000013">
    <property type="protein sequence ID" value="RVX72266.1"/>
    <property type="molecule type" value="Genomic_DNA"/>
</dbReference>
<evidence type="ECO:0000313" key="10">
    <source>
        <dbReference type="Proteomes" id="UP000288859"/>
    </source>
</evidence>
<feature type="region of interest" description="Disordered" evidence="6">
    <location>
        <begin position="1"/>
        <end position="51"/>
    </location>
</feature>
<evidence type="ECO:0000256" key="7">
    <source>
        <dbReference type="SAM" id="Phobius"/>
    </source>
</evidence>
<feature type="compositionally biased region" description="Polar residues" evidence="6">
    <location>
        <begin position="1"/>
        <end position="18"/>
    </location>
</feature>
<feature type="transmembrane region" description="Helical" evidence="7">
    <location>
        <begin position="734"/>
        <end position="753"/>
    </location>
</feature>
<sequence>MSTRILSGPTSAKSASSENSRKRESEGSSSTQSGSRKRQKSGSQDEEHGPTALATTFGVEIELVFAFHKDALQSVLNKYDIDADIVEKFTREEHRTLLRCGQHSPSAFKCRSRYPTWALHVGEKDHIIATEPEILTKEAVCARSAPGSAKTHLRRYVLEPLLIAKECLDNAEVNCNVIGWMERDPADLRDLELAKIPFPRHPSDVMIRQGDMDYSQWTLTNDFTLMGALPSQLKTELSKKFPSISMKALEDWDSYGLELITPRFQLENKQLAFAEIRKTLKALETPCTTAFGSVWAKLHVHIGFDVQKPEELPILTLQHLAYILLQHEYYISDCFPRSCSGEDPGLYPNYVPPRSKAPHLTRRHLPRGRTVRDEDELEVLKAEREYTGLAIHSNAMCFADEINFELDHEGTLDRIFVERGDIYGLIHCLQRGSDHMVDSPFRGYLYNWANLWAFARDKTLLKPKKPTIEFRQHDATVDYIEMKHWVTFLEAVVRKAEEKARQTTRYGTGEPLDLNQSYAKVQGAKYPELNADWPIRSMERFCVDFLGLPVKEGRYWQKRQVSRNQQNVTAHDDNRQPPGDSPTTKDRATHGQNDEALDTTSDLEDGTRPKRPFSMDSAQRHSSSFVDDGDPLARRNSHDALVENKQEAPVTWSSLPKKGQLMVLTIARLSEPLTNVSLAAYMYYQLRFFDPDASDKVISGQGGMLTASFAAAQFLTAIWWGRAADTSWIGRKRVLLIGLCGTAISCIGIGFSTSFAQALFFRACAGCLNGNVGVMRTMISEIIKEKKYQSRAFLLLPMCFNIGVVIGPILGGFLADPINSFPTVFGPGSSIGGKEGVRWMTAFPYALPSVVNAIFISTSAIFVVFGLDETHAAMQHKPDMGRRLGKWIWQRLLNRKKNASYDYIPIVDQTELRDSSSFAVLDETSHAQDETSTTPNSNQEIREPKFSVPLREIFTRNVVLTLLQHHLLAMHFSAFNALIFLFLPAARSDNKDAHLPFLFTGGLGLSSEKVGLATAIIGVIGFPLQILIYPRMNARLGTLPSYRIFLPFSMLAYLLIPFLALLPNRGYVTWPALTVVLALQVVSRTFALPGTTLLVNNCTPHPNVLGTIHGFAQSVSSGARTIGPTVGGWVLGLGLLGNCVGAVWWALAVVAVMNWCLLWVIHEGDAGHSAVARP</sequence>
<dbReference type="PANTHER" id="PTHR23504">
    <property type="entry name" value="MAJOR FACILITATOR SUPERFAMILY DOMAIN-CONTAINING PROTEIN 10"/>
    <property type="match status" value="1"/>
</dbReference>
<keyword evidence="3 7" id="KW-0812">Transmembrane</keyword>
<dbReference type="VEuPathDB" id="FungiDB:PV10_02117"/>
<feature type="transmembrane region" description="Helical" evidence="7">
    <location>
        <begin position="791"/>
        <end position="815"/>
    </location>
</feature>
<feature type="compositionally biased region" description="Acidic residues" evidence="6">
    <location>
        <begin position="595"/>
        <end position="604"/>
    </location>
</feature>
<dbReference type="AlphaFoldDB" id="A0A438N904"/>
<dbReference type="InterPro" id="IPR036259">
    <property type="entry name" value="MFS_trans_sf"/>
</dbReference>
<dbReference type="InterPro" id="IPR001958">
    <property type="entry name" value="Tet-R_TetA/multi-R_MdtG-like"/>
</dbReference>
<dbReference type="Gene3D" id="1.20.1250.20">
    <property type="entry name" value="MFS general substrate transporter like domains"/>
    <property type="match status" value="1"/>
</dbReference>
<gene>
    <name evidence="9" type="ORF">B0A52_04470</name>
</gene>
<evidence type="ECO:0000259" key="8">
    <source>
        <dbReference type="PROSITE" id="PS50850"/>
    </source>
</evidence>
<feature type="compositionally biased region" description="Basic and acidic residues" evidence="6">
    <location>
        <begin position="583"/>
        <end position="593"/>
    </location>
</feature>
<evidence type="ECO:0000256" key="1">
    <source>
        <dbReference type="ARBA" id="ARBA00004141"/>
    </source>
</evidence>
<feature type="transmembrane region" description="Helical" evidence="7">
    <location>
        <begin position="966"/>
        <end position="986"/>
    </location>
</feature>
<proteinExistence type="predicted"/>